<comment type="subcellular location">
    <subcellularLocation>
        <location evidence="1">Cell outer membrane</location>
    </subcellularLocation>
</comment>
<dbReference type="PANTHER" id="PTHR36920">
    <property type="match status" value="1"/>
</dbReference>
<dbReference type="SUPFAM" id="SSF56925">
    <property type="entry name" value="OMPA-like"/>
    <property type="match status" value="1"/>
</dbReference>
<dbReference type="PANTHER" id="PTHR36920:SF1">
    <property type="entry name" value="OUTER MEMBRANE PROTEIN W"/>
    <property type="match status" value="1"/>
</dbReference>
<dbReference type="Pfam" id="PF03922">
    <property type="entry name" value="OmpW"/>
    <property type="match status" value="1"/>
</dbReference>
<protein>
    <submittedName>
        <fullName evidence="2">Outer membrane protein W</fullName>
    </submittedName>
</protein>
<proteinExistence type="predicted"/>
<dbReference type="AlphaFoldDB" id="A0A6J5CLT9"/>
<evidence type="ECO:0000313" key="2">
    <source>
        <dbReference type="EMBL" id="CAB3740588.1"/>
    </source>
</evidence>
<evidence type="ECO:0000256" key="1">
    <source>
        <dbReference type="ARBA" id="ARBA00004442"/>
    </source>
</evidence>
<accession>A0A6J5CLT9</accession>
<name>A0A6J5CLT9_9BURK</name>
<dbReference type="GO" id="GO:0055085">
    <property type="term" value="P:transmembrane transport"/>
    <property type="evidence" value="ECO:0007669"/>
    <property type="project" value="TreeGrafter"/>
</dbReference>
<gene>
    <name evidence="2" type="primary">ompW_6</name>
    <name evidence="2" type="ORF">LMG22037_06398</name>
</gene>
<dbReference type="Proteomes" id="UP000494249">
    <property type="component" value="Unassembled WGS sequence"/>
</dbReference>
<dbReference type="EMBL" id="CADIKB010000066">
    <property type="protein sequence ID" value="CAB3740588.1"/>
    <property type="molecule type" value="Genomic_DNA"/>
</dbReference>
<organism evidence="2 3">
    <name type="scientific">Paraburkholderia phenoliruptrix</name>
    <dbReference type="NCBI Taxonomy" id="252970"/>
    <lineage>
        <taxon>Bacteria</taxon>
        <taxon>Pseudomonadati</taxon>
        <taxon>Pseudomonadota</taxon>
        <taxon>Betaproteobacteria</taxon>
        <taxon>Burkholderiales</taxon>
        <taxon>Burkholderiaceae</taxon>
        <taxon>Paraburkholderia</taxon>
    </lineage>
</organism>
<dbReference type="Gene3D" id="2.40.160.20">
    <property type="match status" value="1"/>
</dbReference>
<dbReference type="InterPro" id="IPR005618">
    <property type="entry name" value="OMPW"/>
</dbReference>
<dbReference type="GO" id="GO:0009279">
    <property type="term" value="C:cell outer membrane"/>
    <property type="evidence" value="ECO:0007669"/>
    <property type="project" value="UniProtKB-SubCell"/>
</dbReference>
<dbReference type="InterPro" id="IPR011250">
    <property type="entry name" value="OMP/PagP_B-barrel"/>
</dbReference>
<sequence length="162" mass="17183">MSTSGTLSTLNMGVNNSIVPEVDFTYMVTGNLGVELILGMTRHTVTSSLGGLGRVSLLPPTLTLAWHFNPQGKIRPYLGAGFNYTLFYNSSLQAGGTSVGVHNHSFGPALQAGIDVQVTKKIFVNADVKKLFIKTDATLDGAPIGTLKINPWVVGIGFGVKF</sequence>
<evidence type="ECO:0000313" key="3">
    <source>
        <dbReference type="Proteomes" id="UP000494249"/>
    </source>
</evidence>
<reference evidence="2 3" key="1">
    <citation type="submission" date="2020-04" db="EMBL/GenBank/DDBJ databases">
        <authorList>
            <person name="De Canck E."/>
        </authorList>
    </citation>
    <scope>NUCLEOTIDE SEQUENCE [LARGE SCALE GENOMIC DNA]</scope>
    <source>
        <strain evidence="2 3">LMG 22037</strain>
    </source>
</reference>